<evidence type="ECO:0000313" key="2">
    <source>
        <dbReference type="Proteomes" id="UP000621560"/>
    </source>
</evidence>
<proteinExistence type="predicted"/>
<protein>
    <submittedName>
        <fullName evidence="1">Uncharacterized protein</fullName>
    </submittedName>
</protein>
<reference evidence="1" key="1">
    <citation type="submission" date="2020-09" db="EMBL/GenBank/DDBJ databases">
        <title>A novel bacterium of genus Paenibacillus, isolated from South China Sea.</title>
        <authorList>
            <person name="Huang H."/>
            <person name="Mo K."/>
            <person name="Hu Y."/>
        </authorList>
    </citation>
    <scope>NUCLEOTIDE SEQUENCE</scope>
    <source>
        <strain evidence="1">IB182496</strain>
    </source>
</reference>
<evidence type="ECO:0000313" key="1">
    <source>
        <dbReference type="EMBL" id="MBD2843922.1"/>
    </source>
</evidence>
<dbReference type="AlphaFoldDB" id="A0A927BPK4"/>
<keyword evidence="2" id="KW-1185">Reference proteome</keyword>
<gene>
    <name evidence="1" type="ORF">IDH44_01845</name>
</gene>
<dbReference type="EMBL" id="JACXIZ010000006">
    <property type="protein sequence ID" value="MBD2843922.1"/>
    <property type="molecule type" value="Genomic_DNA"/>
</dbReference>
<dbReference type="RefSeq" id="WP_190914115.1">
    <property type="nucleotide sequence ID" value="NZ_JACXIZ010000006.1"/>
</dbReference>
<sequence length="247" mass="27977">MLRAGLCSGTDIEYWRNLFRDYLANTAHNDQVFFLQQQEAHEMEHTERFAVFPADHVEACAGMLDLFFAHITSYPITLTTLPDAVERYHARNAATAPVYMLTRDTEVRPQVAEYTMTMGGAGAGPWPDAFLYYDRDCQLAFVKGECTPRLYRSYVGKTGASDDYSEPPIPVFVHDYEKTDSLIRLTYELGHARPGPYGLAYWDELTGYAVSACPKDTEAHMIGGELLFLRLQLDGRPRRITVELARA</sequence>
<dbReference type="Proteomes" id="UP000621560">
    <property type="component" value="Unassembled WGS sequence"/>
</dbReference>
<organism evidence="1 2">
    <name type="scientific">Paenibacillus sabuli</name>
    <dbReference type="NCBI Taxonomy" id="2772509"/>
    <lineage>
        <taxon>Bacteria</taxon>
        <taxon>Bacillati</taxon>
        <taxon>Bacillota</taxon>
        <taxon>Bacilli</taxon>
        <taxon>Bacillales</taxon>
        <taxon>Paenibacillaceae</taxon>
        <taxon>Paenibacillus</taxon>
    </lineage>
</organism>
<name>A0A927BPK4_9BACL</name>
<accession>A0A927BPK4</accession>
<comment type="caution">
    <text evidence="1">The sequence shown here is derived from an EMBL/GenBank/DDBJ whole genome shotgun (WGS) entry which is preliminary data.</text>
</comment>